<dbReference type="InterPro" id="IPR004805">
    <property type="entry name" value="DnaE2/DnaE/PolC"/>
</dbReference>
<reference evidence="2 3" key="1">
    <citation type="submission" date="2020-04" db="EMBL/GenBank/DDBJ databases">
        <title>Description of novel Gluconacetobacter.</title>
        <authorList>
            <person name="Sombolestani A."/>
        </authorList>
    </citation>
    <scope>NUCLEOTIDE SEQUENCE [LARGE SCALE GENOMIC DNA]</scope>
    <source>
        <strain evidence="2 3">LMG 19747</strain>
    </source>
</reference>
<dbReference type="CDD" id="cd07434">
    <property type="entry name" value="PHP_PolIIIA_DnaE2"/>
    <property type="match status" value="1"/>
</dbReference>
<dbReference type="PANTHER" id="PTHR32294">
    <property type="entry name" value="DNA POLYMERASE III SUBUNIT ALPHA"/>
    <property type="match status" value="1"/>
</dbReference>
<dbReference type="SMART" id="SM00481">
    <property type="entry name" value="POLIIIAc"/>
    <property type="match status" value="1"/>
</dbReference>
<evidence type="ECO:0000259" key="1">
    <source>
        <dbReference type="SMART" id="SM00481"/>
    </source>
</evidence>
<dbReference type="SUPFAM" id="SSF89550">
    <property type="entry name" value="PHP domain-like"/>
    <property type="match status" value="1"/>
</dbReference>
<dbReference type="InterPro" id="IPR016195">
    <property type="entry name" value="Pol/histidinol_Pase-like"/>
</dbReference>
<dbReference type="InterPro" id="IPR004013">
    <property type="entry name" value="PHP_dom"/>
</dbReference>
<evidence type="ECO:0000313" key="3">
    <source>
        <dbReference type="Proteomes" id="UP000589085"/>
    </source>
</evidence>
<dbReference type="Proteomes" id="UP000589085">
    <property type="component" value="Unassembled WGS sequence"/>
</dbReference>
<evidence type="ECO:0000313" key="2">
    <source>
        <dbReference type="EMBL" id="MBB2162862.1"/>
    </source>
</evidence>
<name>A0A7W4IHG7_9PROT</name>
<comment type="caution">
    <text evidence="2">The sequence shown here is derived from an EMBL/GenBank/DDBJ whole genome shotgun (WGS) entry which is preliminary data.</text>
</comment>
<sequence>MLTAGPAMADSAAPYVELQVATNFSFLRGASHPHELFGRAATFGYGTLGVTDHNSVAGIIRAHVAAEEHGVRLVPGVHLDLVDGTALLAYPIDRAAWGSLCRLLTLGHKRGERQVFTLTWEDLEAGGAGLVVILLPDMPDADLARVLSRLGDLERKGGIDSAYLGLTLRRRPGDQARLQALVDLAGRTGVPTVVVGDVLYHDAQRHILQDVLTAIRLGAPLDQLGAGREPFRDRHLKSPDEMLALYRGFEAALAATRTIVARCRFSVADLTHLIHGIEYFGWIFLLLWFGRAGSHRVEAVSF</sequence>
<dbReference type="Pfam" id="PF02811">
    <property type="entry name" value="PHP"/>
    <property type="match status" value="1"/>
</dbReference>
<dbReference type="RefSeq" id="WP_182999673.1">
    <property type="nucleotide sequence ID" value="NZ_JABEQJ010000068.1"/>
</dbReference>
<dbReference type="GO" id="GO:0008408">
    <property type="term" value="F:3'-5' exonuclease activity"/>
    <property type="evidence" value="ECO:0007669"/>
    <property type="project" value="InterPro"/>
</dbReference>
<dbReference type="EMBL" id="JABEQJ010000068">
    <property type="protein sequence ID" value="MBB2162862.1"/>
    <property type="molecule type" value="Genomic_DNA"/>
</dbReference>
<gene>
    <name evidence="2" type="ORF">HLH48_22540</name>
</gene>
<protein>
    <submittedName>
        <fullName evidence="2">PHP domain-containing protein</fullName>
    </submittedName>
</protein>
<dbReference type="GO" id="GO:0006260">
    <property type="term" value="P:DNA replication"/>
    <property type="evidence" value="ECO:0007669"/>
    <property type="project" value="InterPro"/>
</dbReference>
<proteinExistence type="predicted"/>
<feature type="domain" description="Polymerase/histidinol phosphatase N-terminal" evidence="1">
    <location>
        <begin position="16"/>
        <end position="83"/>
    </location>
</feature>
<dbReference type="PANTHER" id="PTHR32294:SF4">
    <property type="entry name" value="ERROR-PRONE DNA POLYMERASE"/>
    <property type="match status" value="1"/>
</dbReference>
<organism evidence="2 3">
    <name type="scientific">Gluconacetobacter sacchari</name>
    <dbReference type="NCBI Taxonomy" id="92759"/>
    <lineage>
        <taxon>Bacteria</taxon>
        <taxon>Pseudomonadati</taxon>
        <taxon>Pseudomonadota</taxon>
        <taxon>Alphaproteobacteria</taxon>
        <taxon>Acetobacterales</taxon>
        <taxon>Acetobacteraceae</taxon>
        <taxon>Gluconacetobacter</taxon>
    </lineage>
</organism>
<dbReference type="AlphaFoldDB" id="A0A7W4IHG7"/>
<dbReference type="InterPro" id="IPR003141">
    <property type="entry name" value="Pol/His_phosphatase_N"/>
</dbReference>
<accession>A0A7W4IHG7</accession>
<dbReference type="Gene3D" id="3.20.20.140">
    <property type="entry name" value="Metal-dependent hydrolases"/>
    <property type="match status" value="1"/>
</dbReference>